<evidence type="ECO:0000256" key="15">
    <source>
        <dbReference type="ARBA" id="ARBA00022958"/>
    </source>
</evidence>
<dbReference type="InterPro" id="IPR004481">
    <property type="entry name" value="K/Na/Ca-exchanger"/>
</dbReference>
<gene>
    <name evidence="27" type="ORF">KC01_LOCUS35011</name>
</gene>
<dbReference type="GO" id="GO:0005262">
    <property type="term" value="F:calcium channel activity"/>
    <property type="evidence" value="ECO:0007669"/>
    <property type="project" value="TreeGrafter"/>
</dbReference>
<evidence type="ECO:0000313" key="27">
    <source>
        <dbReference type="EMBL" id="CAL1608015.1"/>
    </source>
</evidence>
<proteinExistence type="inferred from homology"/>
<evidence type="ECO:0000256" key="4">
    <source>
        <dbReference type="ARBA" id="ARBA00022448"/>
    </source>
</evidence>
<name>A0AAV2M405_KNICA</name>
<dbReference type="GO" id="GO:0008270">
    <property type="term" value="F:zinc ion binding"/>
    <property type="evidence" value="ECO:0007669"/>
    <property type="project" value="UniProtKB-KW"/>
</dbReference>
<dbReference type="CDD" id="cd17673">
    <property type="entry name" value="MDM4"/>
    <property type="match status" value="1"/>
</dbReference>
<evidence type="ECO:0000313" key="28">
    <source>
        <dbReference type="Proteomes" id="UP001497482"/>
    </source>
</evidence>
<evidence type="ECO:0000256" key="22">
    <source>
        <dbReference type="PROSITE-ProRule" id="PRU00322"/>
    </source>
</evidence>
<dbReference type="Proteomes" id="UP001497482">
    <property type="component" value="Chromosome 6"/>
</dbReference>
<feature type="compositionally biased region" description="Acidic residues" evidence="23">
    <location>
        <begin position="790"/>
        <end position="805"/>
    </location>
</feature>
<accession>A0AAV2M405</accession>
<dbReference type="SUPFAM" id="SSF47592">
    <property type="entry name" value="SWIB/MDM2 domain"/>
    <property type="match status" value="1"/>
</dbReference>
<keyword evidence="8 24" id="KW-0812">Transmembrane</keyword>
<feature type="region of interest" description="Disordered" evidence="23">
    <location>
        <begin position="719"/>
        <end position="741"/>
    </location>
</feature>
<dbReference type="PANTHER" id="PTHR10846">
    <property type="entry name" value="SODIUM/POTASSIUM/CALCIUM EXCHANGER"/>
    <property type="match status" value="1"/>
</dbReference>
<comment type="catalytic activity">
    <reaction evidence="21">
        <text>Ca(2+)(out) + K(+)(out) + 4 Na(+)(in) = Ca(2+)(in) + K(+)(in) + 4 Na(+)(out)</text>
        <dbReference type="Rhea" id="RHEA:69967"/>
        <dbReference type="ChEBI" id="CHEBI:29101"/>
        <dbReference type="ChEBI" id="CHEBI:29103"/>
        <dbReference type="ChEBI" id="CHEBI:29108"/>
    </reaction>
</comment>
<keyword evidence="7" id="KW-0109">Calcium transport</keyword>
<keyword evidence="18" id="KW-0406">Ion transport</keyword>
<organism evidence="27 28">
    <name type="scientific">Knipowitschia caucasica</name>
    <name type="common">Caucasian dwarf goby</name>
    <name type="synonym">Pomatoschistus caucasicus</name>
    <dbReference type="NCBI Taxonomy" id="637954"/>
    <lineage>
        <taxon>Eukaryota</taxon>
        <taxon>Metazoa</taxon>
        <taxon>Chordata</taxon>
        <taxon>Craniata</taxon>
        <taxon>Vertebrata</taxon>
        <taxon>Euteleostomi</taxon>
        <taxon>Actinopterygii</taxon>
        <taxon>Neopterygii</taxon>
        <taxon>Teleostei</taxon>
        <taxon>Neoteleostei</taxon>
        <taxon>Acanthomorphata</taxon>
        <taxon>Gobiaria</taxon>
        <taxon>Gobiiformes</taxon>
        <taxon>Gobioidei</taxon>
        <taxon>Gobiidae</taxon>
        <taxon>Gobiinae</taxon>
        <taxon>Knipowitschia</taxon>
    </lineage>
</organism>
<evidence type="ECO:0008006" key="29">
    <source>
        <dbReference type="Google" id="ProtNLM"/>
    </source>
</evidence>
<dbReference type="InterPro" id="IPR003121">
    <property type="entry name" value="SWIB_MDM2_domain"/>
</dbReference>
<keyword evidence="17" id="KW-0915">Sodium</keyword>
<feature type="transmembrane region" description="Helical" evidence="24">
    <location>
        <begin position="166"/>
        <end position="191"/>
    </location>
</feature>
<evidence type="ECO:0000259" key="26">
    <source>
        <dbReference type="PROSITE" id="PS51925"/>
    </source>
</evidence>
<keyword evidence="12" id="KW-0862">Zinc</keyword>
<comment type="subcellular location">
    <subcellularLocation>
        <location evidence="1">Membrane</location>
        <topology evidence="1">Multi-pass membrane protein</topology>
    </subcellularLocation>
</comment>
<dbReference type="FunFam" id="1.20.1420.30:FF:000009">
    <property type="entry name" value="sodium/potassium/calcium exchanger 5 isoform X2"/>
    <property type="match status" value="1"/>
</dbReference>
<dbReference type="SUPFAM" id="SSF90209">
    <property type="entry name" value="Ran binding protein zinc finger-like"/>
    <property type="match status" value="1"/>
</dbReference>
<evidence type="ECO:0000256" key="10">
    <source>
        <dbReference type="ARBA" id="ARBA00022729"/>
    </source>
</evidence>
<evidence type="ECO:0000256" key="17">
    <source>
        <dbReference type="ARBA" id="ARBA00023053"/>
    </source>
</evidence>
<keyword evidence="28" id="KW-1185">Reference proteome</keyword>
<feature type="transmembrane region" description="Helical" evidence="24">
    <location>
        <begin position="126"/>
        <end position="145"/>
    </location>
</feature>
<feature type="transmembrane region" description="Helical" evidence="24">
    <location>
        <begin position="255"/>
        <end position="274"/>
    </location>
</feature>
<feature type="compositionally biased region" description="Acidic residues" evidence="23">
    <location>
        <begin position="771"/>
        <end position="783"/>
    </location>
</feature>
<evidence type="ECO:0000256" key="8">
    <source>
        <dbReference type="ARBA" id="ARBA00022692"/>
    </source>
</evidence>
<dbReference type="InterPro" id="IPR004837">
    <property type="entry name" value="NaCa_Exmemb"/>
</dbReference>
<evidence type="ECO:0000256" key="11">
    <source>
        <dbReference type="ARBA" id="ARBA00022771"/>
    </source>
</evidence>
<dbReference type="GO" id="GO:0005886">
    <property type="term" value="C:plasma membrane"/>
    <property type="evidence" value="ECO:0007669"/>
    <property type="project" value="TreeGrafter"/>
</dbReference>
<feature type="transmembrane region" description="Helical" evidence="24">
    <location>
        <begin position="495"/>
        <end position="514"/>
    </location>
</feature>
<evidence type="ECO:0000256" key="12">
    <source>
        <dbReference type="ARBA" id="ARBA00022833"/>
    </source>
</evidence>
<dbReference type="PROSITE" id="PS50199">
    <property type="entry name" value="ZF_RANBP2_2"/>
    <property type="match status" value="1"/>
</dbReference>
<feature type="compositionally biased region" description="Polar residues" evidence="23">
    <location>
        <begin position="52"/>
        <end position="70"/>
    </location>
</feature>
<dbReference type="GO" id="GO:0006874">
    <property type="term" value="P:intracellular calcium ion homeostasis"/>
    <property type="evidence" value="ECO:0007669"/>
    <property type="project" value="TreeGrafter"/>
</dbReference>
<evidence type="ECO:0000256" key="5">
    <source>
        <dbReference type="ARBA" id="ARBA00022449"/>
    </source>
</evidence>
<dbReference type="InterPro" id="IPR001876">
    <property type="entry name" value="Znf_RanBP2"/>
</dbReference>
<dbReference type="NCBIfam" id="TIGR00367">
    <property type="entry name" value="calcium/sodium antiporter"/>
    <property type="match status" value="1"/>
</dbReference>
<feature type="compositionally biased region" description="Basic and acidic residues" evidence="23">
    <location>
        <begin position="756"/>
        <end position="767"/>
    </location>
</feature>
<evidence type="ECO:0000256" key="16">
    <source>
        <dbReference type="ARBA" id="ARBA00022989"/>
    </source>
</evidence>
<evidence type="ECO:0000256" key="7">
    <source>
        <dbReference type="ARBA" id="ARBA00022568"/>
    </source>
</evidence>
<feature type="transmembrane region" description="Helical" evidence="24">
    <location>
        <begin position="465"/>
        <end position="488"/>
    </location>
</feature>
<evidence type="ECO:0000256" key="14">
    <source>
        <dbReference type="ARBA" id="ARBA00022847"/>
    </source>
</evidence>
<keyword evidence="14" id="KW-0769">Symport</keyword>
<feature type="domain" description="DM2" evidence="26">
    <location>
        <begin position="543"/>
        <end position="626"/>
    </location>
</feature>
<keyword evidence="6" id="KW-0633">Potassium transport</keyword>
<dbReference type="PROSITE" id="PS01358">
    <property type="entry name" value="ZF_RANBP2_1"/>
    <property type="match status" value="1"/>
</dbReference>
<comment type="similarity">
    <text evidence="3">Belongs to the MDM2/MDM4 family.</text>
</comment>
<dbReference type="FunFam" id="1.20.1420.30:FF:000004">
    <property type="entry name" value="Sodium/potassium/calcium exchanger 2 isoform 1"/>
    <property type="match status" value="1"/>
</dbReference>
<evidence type="ECO:0000256" key="18">
    <source>
        <dbReference type="ARBA" id="ARBA00023065"/>
    </source>
</evidence>
<protein>
    <recommendedName>
        <fullName evidence="29">Protein Mdm4</fullName>
    </recommendedName>
</protein>
<sequence length="1001" mass="111671">MACIRKKLRFSRVLAFVCLILVWFYTFLPSLPDLRPVAIDRTLRDLTPDLTSDLDQNQSQAEVQSQTEPAVTTRENRTSTEKTCACACNCTDPIKRSSKKITERSEETQGDYPRDIISLQQRKNGWVVLHVIGMVYMFVALAIVCDDFFVPSLEVITEKLEISDDVAGATFMAAGGSAPELFTSLIGIFIAHSNVGIGTIVGSAVFNILFVIGMCAVFSQETLSLTWWPLFRDVSFYVVDLLMLILFFLDNIIMWWESFLLMLMYFLYVVFMKFNVQIERAVKSCLLKPTNKVSEAPAPSAPAAKVDPEWQMPAGAEEDNGTFSLSWPQTRVQRISYVIKLPILLLLWLTLPDVRKAAKTKWFPWTFLGSILCIAAFSYLMVWWAHQVGETIGITEEIMGLTILAAGTSVPDLITSVIVARKGLGDMAVSSSVGSNIFDITVGLPLPWLLHTAINVEAPVVVSSNGLFCAILLLFGMLLFVLISIIWCRWKMSRTLGLIMFFLYMMFLLLSVLLEIKVIPCPGSNVVTHDTTTSLGALPGEGNQVQPKAPLLQILRVAGAQEDIFTLKEVMHYLGQYIMGRQLYDKQRQHIVHCQDDPLGELLEVESFSVKNPSPVYEMLKKNLIVLDAAENESVRRKCVGGGVEDRGQGCGGVVKAEAPLLQTPSQRRPRDPDDDSCDGLPRSACKRPKLDVSLDEWDLSGLPWWFLGNLRNNYSRRSNGSTDIHTNQLSPAQEEDTAIVSDTTDDLWFLTEAESEQRSVEMKEAALDESSGDTDPPPEEEEAEHKEMEDDTEEESQCLSDDTDIEISTQDAWQCTECRKYNTPHQKYCVRCWALRKNWYKDVPRLAHSLSVPDIPARTSSLSAQDDEDYDSEAGVDIPDCSRTVSDPVILPSHSTADRPLPPPGSKGKGPRRSAVPGLPLLSEGTDSQESLEMEVEAKPEALLEPCKLCRVRPRNGNIIHGRTAHLLTCFNCAKRLHKFHAPCPGCGKIIQKVIKIYVV</sequence>
<dbReference type="Gene3D" id="1.20.1420.30">
    <property type="entry name" value="NCX, central ion-binding region"/>
    <property type="match status" value="2"/>
</dbReference>
<evidence type="ECO:0000256" key="19">
    <source>
        <dbReference type="ARBA" id="ARBA00023136"/>
    </source>
</evidence>
<keyword evidence="10" id="KW-0732">Signal</keyword>
<dbReference type="InterPro" id="IPR013083">
    <property type="entry name" value="Znf_RING/FYVE/PHD"/>
</dbReference>
<dbReference type="GO" id="GO:0060292">
    <property type="term" value="P:long-term synaptic depression"/>
    <property type="evidence" value="ECO:0007669"/>
    <property type="project" value="TreeGrafter"/>
</dbReference>
<keyword evidence="16 24" id="KW-1133">Transmembrane helix</keyword>
<feature type="region of interest" description="Disordered" evidence="23">
    <location>
        <begin position="755"/>
        <end position="805"/>
    </location>
</feature>
<feature type="transmembrane region" description="Helical" evidence="24">
    <location>
        <begin position="398"/>
        <end position="420"/>
    </location>
</feature>
<evidence type="ECO:0000256" key="13">
    <source>
        <dbReference type="ARBA" id="ARBA00022837"/>
    </source>
</evidence>
<keyword evidence="9" id="KW-0479">Metal-binding</keyword>
<dbReference type="EMBL" id="OZ035828">
    <property type="protein sequence ID" value="CAL1608015.1"/>
    <property type="molecule type" value="Genomic_DNA"/>
</dbReference>
<feature type="compositionally biased region" description="Polar residues" evidence="23">
    <location>
        <begin position="719"/>
        <end position="732"/>
    </location>
</feature>
<dbReference type="PANTHER" id="PTHR10846:SF72">
    <property type="entry name" value="SODIUM_POTASSIUM_CALCIUM EXCHANGER NCKX30C"/>
    <property type="match status" value="1"/>
</dbReference>
<feature type="transmembrane region" description="Helical" evidence="24">
    <location>
        <begin position="363"/>
        <end position="386"/>
    </location>
</feature>
<dbReference type="InterPro" id="IPR036885">
    <property type="entry name" value="SWIB_MDM2_dom_sf"/>
</dbReference>
<keyword evidence="4" id="KW-0813">Transport</keyword>
<keyword evidence="13" id="KW-0106">Calcium</keyword>
<feature type="region of interest" description="Disordered" evidence="23">
    <location>
        <begin position="52"/>
        <end position="76"/>
    </location>
</feature>
<keyword evidence="15" id="KW-0630">Potassium</keyword>
<evidence type="ECO:0000256" key="20">
    <source>
        <dbReference type="ARBA" id="ARBA00023201"/>
    </source>
</evidence>
<evidence type="ECO:0000256" key="6">
    <source>
        <dbReference type="ARBA" id="ARBA00022538"/>
    </source>
</evidence>
<dbReference type="Gene3D" id="2.30.30.380">
    <property type="entry name" value="Zn-finger domain of Sec23/24"/>
    <property type="match status" value="1"/>
</dbReference>
<feature type="region of interest" description="Disordered" evidence="23">
    <location>
        <begin position="663"/>
        <end position="683"/>
    </location>
</feature>
<keyword evidence="5" id="KW-0050">Antiport</keyword>
<dbReference type="Gene3D" id="3.30.40.10">
    <property type="entry name" value="Zinc/RING finger domain, C3HC4 (zinc finger)"/>
    <property type="match status" value="1"/>
</dbReference>
<dbReference type="PROSITE" id="PS51925">
    <property type="entry name" value="SWIB_MDM2"/>
    <property type="match status" value="1"/>
</dbReference>
<dbReference type="GO" id="GO:0008273">
    <property type="term" value="F:calcium, potassium:sodium antiporter activity"/>
    <property type="evidence" value="ECO:0007669"/>
    <property type="project" value="TreeGrafter"/>
</dbReference>
<dbReference type="Gene3D" id="1.10.245.10">
    <property type="entry name" value="SWIB/MDM2 domain"/>
    <property type="match status" value="1"/>
</dbReference>
<dbReference type="CDD" id="cd16784">
    <property type="entry name" value="mRING-HC-C2H2C4_MDM4"/>
    <property type="match status" value="1"/>
</dbReference>
<dbReference type="Pfam" id="PF02201">
    <property type="entry name" value="SWIB"/>
    <property type="match status" value="1"/>
</dbReference>
<dbReference type="GO" id="GO:0015293">
    <property type="term" value="F:symporter activity"/>
    <property type="evidence" value="ECO:0007669"/>
    <property type="project" value="UniProtKB-KW"/>
</dbReference>
<evidence type="ECO:0000256" key="3">
    <source>
        <dbReference type="ARBA" id="ARBA00005803"/>
    </source>
</evidence>
<evidence type="ECO:0000256" key="24">
    <source>
        <dbReference type="SAM" id="Phobius"/>
    </source>
</evidence>
<keyword evidence="19 24" id="KW-0472">Membrane</keyword>
<feature type="region of interest" description="Disordered" evidence="23">
    <location>
        <begin position="858"/>
        <end position="930"/>
    </location>
</feature>
<comment type="similarity">
    <text evidence="2">Belongs to the Ca(2+):cation antiporter (CaCA) (TC 2.A.19) family. SLC24A subfamily.</text>
</comment>
<evidence type="ECO:0000256" key="23">
    <source>
        <dbReference type="SAM" id="MobiDB-lite"/>
    </source>
</evidence>
<dbReference type="Pfam" id="PF01699">
    <property type="entry name" value="Na_Ca_ex"/>
    <property type="match status" value="2"/>
</dbReference>
<dbReference type="GO" id="GO:0060291">
    <property type="term" value="P:long-term synaptic potentiation"/>
    <property type="evidence" value="ECO:0007669"/>
    <property type="project" value="TreeGrafter"/>
</dbReference>
<evidence type="ECO:0000256" key="9">
    <source>
        <dbReference type="ARBA" id="ARBA00022723"/>
    </source>
</evidence>
<feature type="compositionally biased region" description="Acidic residues" evidence="23">
    <location>
        <begin position="866"/>
        <end position="875"/>
    </location>
</feature>
<dbReference type="InterPro" id="IPR044880">
    <property type="entry name" value="NCX_ion-bd_dom_sf"/>
</dbReference>
<dbReference type="AlphaFoldDB" id="A0AAV2M405"/>
<evidence type="ECO:0000256" key="21">
    <source>
        <dbReference type="ARBA" id="ARBA00033627"/>
    </source>
</evidence>
<evidence type="ECO:0000256" key="1">
    <source>
        <dbReference type="ARBA" id="ARBA00004141"/>
    </source>
</evidence>
<feature type="domain" description="RanBP2-type" evidence="25">
    <location>
        <begin position="810"/>
        <end position="839"/>
    </location>
</feature>
<evidence type="ECO:0000259" key="25">
    <source>
        <dbReference type="PROSITE" id="PS50199"/>
    </source>
</evidence>
<reference evidence="27 28" key="1">
    <citation type="submission" date="2024-04" db="EMBL/GenBank/DDBJ databases">
        <authorList>
            <person name="Waldvogel A.-M."/>
            <person name="Schoenle A."/>
        </authorList>
    </citation>
    <scope>NUCLEOTIDE SEQUENCE [LARGE SCALE GENOMIC DNA]</scope>
</reference>
<feature type="transmembrane region" description="Helical" evidence="24">
    <location>
        <begin position="12"/>
        <end position="28"/>
    </location>
</feature>
<keyword evidence="20" id="KW-0739">Sodium transport</keyword>
<feature type="transmembrane region" description="Helical" evidence="24">
    <location>
        <begin position="197"/>
        <end position="218"/>
    </location>
</feature>
<dbReference type="InterPro" id="IPR036443">
    <property type="entry name" value="Znf_RanBP2_sf"/>
</dbReference>
<evidence type="ECO:0000256" key="2">
    <source>
        <dbReference type="ARBA" id="ARBA00005364"/>
    </source>
</evidence>
<keyword evidence="11 22" id="KW-0863">Zinc-finger</keyword>